<sequence length="401" mass="44012">MRLNKKFNDVLNHKPKRVLSQKHIPAIILSSIFLWACTSPTQPTVAAETSALSSQKIQQGFKTEKIATFNEPWALTTLPDGRLLVTERAGKLLVFDPVSKEKLNVLGVPKVAYGGQGGLGDIILHPQFASNHWIYLSYAEQGQGGYGAKVIRAKLDFSNAKQPRLLDEKVIWQQVPKVSGQGHYGHRMLFGNDGKLWIASGERQHFDPAQDMQSNLGKILRLNEDGTPAEGNPFAVKGGVTAQIWSLGHRNPLGIAMDQDQQLWVVEMGPEGGDELNLISKGTNYGYPLVSEGNHYGGKPIPNHDTRPEFQAPDISWTPVISPSSLIIYSGKQFPQWQNKALIGGLSSKAIVVVDLATKPVQEVQRIDMGERIRGLLQAPDGGIWVIEDGKNGQLLKLTAN</sequence>
<gene>
    <name evidence="2" type="ORF">CAP51_12650</name>
</gene>
<protein>
    <submittedName>
        <fullName evidence="2">Glucose dehydrogenase</fullName>
    </submittedName>
</protein>
<organism evidence="2 3">
    <name type="scientific">Acinetobacter populi</name>
    <dbReference type="NCBI Taxonomy" id="1582270"/>
    <lineage>
        <taxon>Bacteria</taxon>
        <taxon>Pseudomonadati</taxon>
        <taxon>Pseudomonadota</taxon>
        <taxon>Gammaproteobacteria</taxon>
        <taxon>Moraxellales</taxon>
        <taxon>Moraxellaceae</taxon>
        <taxon>Acinetobacter</taxon>
    </lineage>
</organism>
<proteinExistence type="predicted"/>
<reference evidence="2 3" key="1">
    <citation type="submission" date="2017-05" db="EMBL/GenBank/DDBJ databases">
        <title>Acinetobacter populi ANC 5415 (= PBJ7), whole genome shotgun sequencing project.</title>
        <authorList>
            <person name="Nemec A."/>
            <person name="Radolfova-Krizova L."/>
        </authorList>
    </citation>
    <scope>NUCLEOTIDE SEQUENCE [LARGE SCALE GENOMIC DNA]</scope>
    <source>
        <strain evidence="2 3">PBJ7</strain>
    </source>
</reference>
<evidence type="ECO:0000313" key="2">
    <source>
        <dbReference type="EMBL" id="OUY06801.1"/>
    </source>
</evidence>
<dbReference type="InterPro" id="IPR011041">
    <property type="entry name" value="Quinoprot_gluc/sorb_DH_b-prop"/>
</dbReference>
<dbReference type="Gene3D" id="2.120.10.30">
    <property type="entry name" value="TolB, C-terminal domain"/>
    <property type="match status" value="1"/>
</dbReference>
<dbReference type="PANTHER" id="PTHR19328:SF75">
    <property type="entry name" value="ALDOSE SUGAR DEHYDROGENASE YLII"/>
    <property type="match status" value="1"/>
</dbReference>
<keyword evidence="3" id="KW-1185">Reference proteome</keyword>
<dbReference type="OrthoDB" id="9770043at2"/>
<name>A0A1Z9YX71_9GAMM</name>
<dbReference type="PANTHER" id="PTHR19328">
    <property type="entry name" value="HEDGEHOG-INTERACTING PROTEIN"/>
    <property type="match status" value="1"/>
</dbReference>
<dbReference type="Proteomes" id="UP000196536">
    <property type="component" value="Unassembled WGS sequence"/>
</dbReference>
<dbReference type="EMBL" id="NEXX01000004">
    <property type="protein sequence ID" value="OUY06801.1"/>
    <property type="molecule type" value="Genomic_DNA"/>
</dbReference>
<dbReference type="InterPro" id="IPR012938">
    <property type="entry name" value="Glc/Sorbosone_DH"/>
</dbReference>
<accession>A0A1Z9YX71</accession>
<evidence type="ECO:0000313" key="3">
    <source>
        <dbReference type="Proteomes" id="UP000196536"/>
    </source>
</evidence>
<evidence type="ECO:0000259" key="1">
    <source>
        <dbReference type="Pfam" id="PF07995"/>
    </source>
</evidence>
<dbReference type="SUPFAM" id="SSF50952">
    <property type="entry name" value="Soluble quinoprotein glucose dehydrogenase"/>
    <property type="match status" value="1"/>
</dbReference>
<dbReference type="Pfam" id="PF07995">
    <property type="entry name" value="GSDH"/>
    <property type="match status" value="1"/>
</dbReference>
<dbReference type="AlphaFoldDB" id="A0A1Z9YX71"/>
<feature type="domain" description="Glucose/Sorbosone dehydrogenase" evidence="1">
    <location>
        <begin position="69"/>
        <end position="397"/>
    </location>
</feature>
<dbReference type="InterPro" id="IPR011042">
    <property type="entry name" value="6-blade_b-propeller_TolB-like"/>
</dbReference>
<comment type="caution">
    <text evidence="2">The sequence shown here is derived from an EMBL/GenBank/DDBJ whole genome shotgun (WGS) entry which is preliminary data.</text>
</comment>